<sequence length="63" mass="6687">MKPTAAEIEWRTDLGVLDGQGSTTRACGSLEHEDLQSGPKVEQAPRCRETCGSGPDDGDVNLT</sequence>
<dbReference type="EMBL" id="BSPK01000114">
    <property type="protein sequence ID" value="GLS67596.1"/>
    <property type="molecule type" value="Genomic_DNA"/>
</dbReference>
<reference evidence="3" key="1">
    <citation type="journal article" date="2019" name="Int. J. Syst. Evol. Microbiol.">
        <title>The Global Catalogue of Microorganisms (GCM) 10K type strain sequencing project: providing services to taxonomists for standard genome sequencing and annotation.</title>
        <authorList>
            <consortium name="The Broad Institute Genomics Platform"/>
            <consortium name="The Broad Institute Genome Sequencing Center for Infectious Disease"/>
            <person name="Wu L."/>
            <person name="Ma J."/>
        </authorList>
    </citation>
    <scope>NUCLEOTIDE SEQUENCE [LARGE SCALE GENOMIC DNA]</scope>
    <source>
        <strain evidence="3">NBRC 107715</strain>
    </source>
</reference>
<evidence type="ECO:0000256" key="1">
    <source>
        <dbReference type="SAM" id="MobiDB-lite"/>
    </source>
</evidence>
<proteinExistence type="predicted"/>
<name>A0ABQ6DTX5_9HYPH</name>
<comment type="caution">
    <text evidence="2">The sequence shown here is derived from an EMBL/GenBank/DDBJ whole genome shotgun (WGS) entry which is preliminary data.</text>
</comment>
<accession>A0ABQ6DTX5</accession>
<keyword evidence="3" id="KW-1185">Reference proteome</keyword>
<protein>
    <submittedName>
        <fullName evidence="2">Uncharacterized protein</fullName>
    </submittedName>
</protein>
<dbReference type="Proteomes" id="UP001156856">
    <property type="component" value="Unassembled WGS sequence"/>
</dbReference>
<gene>
    <name evidence="2" type="ORF">GCM10007888_59800</name>
</gene>
<evidence type="ECO:0000313" key="2">
    <source>
        <dbReference type="EMBL" id="GLS67596.1"/>
    </source>
</evidence>
<feature type="region of interest" description="Disordered" evidence="1">
    <location>
        <begin position="30"/>
        <end position="63"/>
    </location>
</feature>
<evidence type="ECO:0000313" key="3">
    <source>
        <dbReference type="Proteomes" id="UP001156856"/>
    </source>
</evidence>
<organism evidence="2 3">
    <name type="scientific">Methylobacterium oxalidis</name>
    <dbReference type="NCBI Taxonomy" id="944322"/>
    <lineage>
        <taxon>Bacteria</taxon>
        <taxon>Pseudomonadati</taxon>
        <taxon>Pseudomonadota</taxon>
        <taxon>Alphaproteobacteria</taxon>
        <taxon>Hyphomicrobiales</taxon>
        <taxon>Methylobacteriaceae</taxon>
        <taxon>Methylobacterium</taxon>
    </lineage>
</organism>